<dbReference type="EMBL" id="KN880435">
    <property type="protein sequence ID" value="KIY73610.1"/>
    <property type="molecule type" value="Genomic_DNA"/>
</dbReference>
<name>A0A0D7BTM8_9AGAR</name>
<sequence>MNANKYWMLNINVAIPNARPETIITKKILRRILQQYNVVLHLGLSTISVVPLALTISEAHQDVPGPLLYSFSTLYSHRETQ</sequence>
<keyword evidence="3" id="KW-1185">Reference proteome</keyword>
<dbReference type="AlphaFoldDB" id="A0A0D7BTM8"/>
<reference evidence="2 3" key="1">
    <citation type="journal article" date="2015" name="Fungal Genet. Biol.">
        <title>Evolution of novel wood decay mechanisms in Agaricales revealed by the genome sequences of Fistulina hepatica and Cylindrobasidium torrendii.</title>
        <authorList>
            <person name="Floudas D."/>
            <person name="Held B.W."/>
            <person name="Riley R."/>
            <person name="Nagy L.G."/>
            <person name="Koehler G."/>
            <person name="Ransdell A.S."/>
            <person name="Younus H."/>
            <person name="Chow J."/>
            <person name="Chiniquy J."/>
            <person name="Lipzen A."/>
            <person name="Tritt A."/>
            <person name="Sun H."/>
            <person name="Haridas S."/>
            <person name="LaButti K."/>
            <person name="Ohm R.A."/>
            <person name="Kues U."/>
            <person name="Blanchette R.A."/>
            <person name="Grigoriev I.V."/>
            <person name="Minto R.E."/>
            <person name="Hibbett D.S."/>
        </authorList>
    </citation>
    <scope>NUCLEOTIDE SEQUENCE [LARGE SCALE GENOMIC DNA]</scope>
    <source>
        <strain evidence="2 3">FP15055 ss-10</strain>
    </source>
</reference>
<evidence type="ECO:0000313" key="3">
    <source>
        <dbReference type="Proteomes" id="UP000054007"/>
    </source>
</evidence>
<keyword evidence="1" id="KW-0472">Membrane</keyword>
<gene>
    <name evidence="2" type="ORF">CYLTODRAFT_416986</name>
</gene>
<evidence type="ECO:0000256" key="1">
    <source>
        <dbReference type="SAM" id="Phobius"/>
    </source>
</evidence>
<proteinExistence type="predicted"/>
<protein>
    <submittedName>
        <fullName evidence="2">Uncharacterized protein</fullName>
    </submittedName>
</protein>
<keyword evidence="1" id="KW-0812">Transmembrane</keyword>
<accession>A0A0D7BTM8</accession>
<feature type="transmembrane region" description="Helical" evidence="1">
    <location>
        <begin position="36"/>
        <end position="56"/>
    </location>
</feature>
<keyword evidence="1" id="KW-1133">Transmembrane helix</keyword>
<dbReference type="Proteomes" id="UP000054007">
    <property type="component" value="Unassembled WGS sequence"/>
</dbReference>
<evidence type="ECO:0000313" key="2">
    <source>
        <dbReference type="EMBL" id="KIY73610.1"/>
    </source>
</evidence>
<organism evidence="2 3">
    <name type="scientific">Cylindrobasidium torrendii FP15055 ss-10</name>
    <dbReference type="NCBI Taxonomy" id="1314674"/>
    <lineage>
        <taxon>Eukaryota</taxon>
        <taxon>Fungi</taxon>
        <taxon>Dikarya</taxon>
        <taxon>Basidiomycota</taxon>
        <taxon>Agaricomycotina</taxon>
        <taxon>Agaricomycetes</taxon>
        <taxon>Agaricomycetidae</taxon>
        <taxon>Agaricales</taxon>
        <taxon>Marasmiineae</taxon>
        <taxon>Physalacriaceae</taxon>
        <taxon>Cylindrobasidium</taxon>
    </lineage>
</organism>